<comment type="caution">
    <text evidence="1">The sequence shown here is derived from an EMBL/GenBank/DDBJ whole genome shotgun (WGS) entry which is preliminary data.</text>
</comment>
<sequence>MRNGLLRMETDVLAASYAHTLLAGLGMAGHVTVNADHPALAWRRAGLMAVTGRADGPGLVAPVALTAAADGALAALQAIAPLAKLPRNGALLLGERARLLGLARRGAVSANGSCRLLRAQDGQIALNLPRATDWELVPALFGEAVSGWAGVQRIAAKQNCATLVEQGRLLGLAIAPVEVASAVIAPGSFPFAIERLASPCHKASRPLVLDISSLWAGPLAGLLLQIAGARVLKVESTGRPDGARGGHSGFFDLLNAGKASIVLDFSDLADIQKLRYLAANADIVIESARPRALAGLGLDATQMVRRGSTWISITAHGRDGEAGDWIGYGDDAAVAGGLASAMQQGWGNALFAGDAIADPLTGITAALAGWASWRSGGGQLISLALSRVVAHACQLQQAGPAETRIWQALAVADGGDLYNLRDAVGVARSLGADNALLVDEFRV</sequence>
<reference evidence="2" key="1">
    <citation type="journal article" date="2019" name="Int. J. Syst. Evol. Microbiol.">
        <title>The Global Catalogue of Microorganisms (GCM) 10K type strain sequencing project: providing services to taxonomists for standard genome sequencing and annotation.</title>
        <authorList>
            <consortium name="The Broad Institute Genomics Platform"/>
            <consortium name="The Broad Institute Genome Sequencing Center for Infectious Disease"/>
            <person name="Wu L."/>
            <person name="Ma J."/>
        </authorList>
    </citation>
    <scope>NUCLEOTIDE SEQUENCE [LARGE SCALE GENOMIC DNA]</scope>
    <source>
        <strain evidence="2">NBRC 112502</strain>
    </source>
</reference>
<dbReference type="InterPro" id="IPR023606">
    <property type="entry name" value="CoA-Trfase_III_dom_1_sf"/>
</dbReference>
<keyword evidence="1" id="KW-0808">Transferase</keyword>
<proteinExistence type="predicted"/>
<keyword evidence="2" id="KW-1185">Reference proteome</keyword>
<name>A0ABQ6AA06_9PROT</name>
<dbReference type="PANTHER" id="PTHR48228:SF7">
    <property type="entry name" value="FATTY ACYL-COA TRANSFERASE RV3272-RELATED"/>
    <property type="match status" value="1"/>
</dbReference>
<accession>A0ABQ6AA06</accession>
<organism evidence="1 2">
    <name type="scientific">Acidocella aquatica</name>
    <dbReference type="NCBI Taxonomy" id="1922313"/>
    <lineage>
        <taxon>Bacteria</taxon>
        <taxon>Pseudomonadati</taxon>
        <taxon>Pseudomonadota</taxon>
        <taxon>Alphaproteobacteria</taxon>
        <taxon>Acetobacterales</taxon>
        <taxon>Acidocellaceae</taxon>
        <taxon>Acidocella</taxon>
    </lineage>
</organism>
<dbReference type="PANTHER" id="PTHR48228">
    <property type="entry name" value="SUCCINYL-COA--D-CITRAMALATE COA-TRANSFERASE"/>
    <property type="match status" value="1"/>
</dbReference>
<dbReference type="SUPFAM" id="SSF89796">
    <property type="entry name" value="CoA-transferase family III (CaiB/BaiF)"/>
    <property type="match status" value="1"/>
</dbReference>
<dbReference type="Pfam" id="PF02515">
    <property type="entry name" value="CoA_transf_3"/>
    <property type="match status" value="1"/>
</dbReference>
<dbReference type="Gene3D" id="3.40.50.10540">
    <property type="entry name" value="Crotonobetainyl-coa:carnitine coa-transferase, domain 1"/>
    <property type="match status" value="1"/>
</dbReference>
<gene>
    <name evidence="1" type="ORF">GCM10010909_21280</name>
</gene>
<dbReference type="InterPro" id="IPR050509">
    <property type="entry name" value="CoA-transferase_III"/>
</dbReference>
<evidence type="ECO:0000313" key="2">
    <source>
        <dbReference type="Proteomes" id="UP001156641"/>
    </source>
</evidence>
<dbReference type="InterPro" id="IPR003673">
    <property type="entry name" value="CoA-Trfase_fam_III"/>
</dbReference>
<evidence type="ECO:0000313" key="1">
    <source>
        <dbReference type="EMBL" id="GLR67447.1"/>
    </source>
</evidence>
<protein>
    <submittedName>
        <fullName evidence="1">CoA transferase</fullName>
    </submittedName>
</protein>
<dbReference type="EMBL" id="BSOS01000066">
    <property type="protein sequence ID" value="GLR67447.1"/>
    <property type="molecule type" value="Genomic_DNA"/>
</dbReference>
<dbReference type="GO" id="GO:0016740">
    <property type="term" value="F:transferase activity"/>
    <property type="evidence" value="ECO:0007669"/>
    <property type="project" value="UniProtKB-KW"/>
</dbReference>
<dbReference type="Proteomes" id="UP001156641">
    <property type="component" value="Unassembled WGS sequence"/>
</dbReference>